<evidence type="ECO:0000313" key="2">
    <source>
        <dbReference type="Proteomes" id="UP001165960"/>
    </source>
</evidence>
<keyword evidence="2" id="KW-1185">Reference proteome</keyword>
<reference evidence="1" key="1">
    <citation type="submission" date="2022-04" db="EMBL/GenBank/DDBJ databases">
        <title>Genome of the entomopathogenic fungus Entomophthora muscae.</title>
        <authorList>
            <person name="Elya C."/>
            <person name="Lovett B.R."/>
            <person name="Lee E."/>
            <person name="Macias A.M."/>
            <person name="Hajek A.E."/>
            <person name="De Bivort B.L."/>
            <person name="Kasson M.T."/>
            <person name="De Fine Licht H.H."/>
            <person name="Stajich J.E."/>
        </authorList>
    </citation>
    <scope>NUCLEOTIDE SEQUENCE</scope>
    <source>
        <strain evidence="1">Berkeley</strain>
    </source>
</reference>
<comment type="caution">
    <text evidence="1">The sequence shown here is derived from an EMBL/GenBank/DDBJ whole genome shotgun (WGS) entry which is preliminary data.</text>
</comment>
<sequence length="190" mass="21360">MSVKGGLAMVANGYIFSCNNANRGFKSRHYTCEDRSCPVRLNTERWDLVQTIKGEHTCIMLNTTISRLLKWYLVQIMPTSKDLSATQLAVLACKYLTPTNLKRVPTHTQLVNFVSDRRQASNPLAKSATNIKDLVLTDALKKTEDGEMFLLHDNGQEVEDRIVALSCSEEWHRHTTGNPNLRIGLILSLG</sequence>
<evidence type="ECO:0000313" key="1">
    <source>
        <dbReference type="EMBL" id="KAJ9049092.1"/>
    </source>
</evidence>
<protein>
    <submittedName>
        <fullName evidence="1">Uncharacterized protein</fullName>
    </submittedName>
</protein>
<gene>
    <name evidence="1" type="ORF">DSO57_1028187</name>
</gene>
<proteinExistence type="predicted"/>
<dbReference type="EMBL" id="QTSX02007277">
    <property type="protein sequence ID" value="KAJ9049092.1"/>
    <property type="molecule type" value="Genomic_DNA"/>
</dbReference>
<name>A0ACC2RG92_9FUNG</name>
<organism evidence="1 2">
    <name type="scientific">Entomophthora muscae</name>
    <dbReference type="NCBI Taxonomy" id="34485"/>
    <lineage>
        <taxon>Eukaryota</taxon>
        <taxon>Fungi</taxon>
        <taxon>Fungi incertae sedis</taxon>
        <taxon>Zoopagomycota</taxon>
        <taxon>Entomophthoromycotina</taxon>
        <taxon>Entomophthoromycetes</taxon>
        <taxon>Entomophthorales</taxon>
        <taxon>Entomophthoraceae</taxon>
        <taxon>Entomophthora</taxon>
    </lineage>
</organism>
<accession>A0ACC2RG92</accession>
<dbReference type="Proteomes" id="UP001165960">
    <property type="component" value="Unassembled WGS sequence"/>
</dbReference>